<name>A0ABR3JSP1_9AGAR</name>
<evidence type="ECO:0000256" key="11">
    <source>
        <dbReference type="ARBA" id="ARBA00023033"/>
    </source>
</evidence>
<evidence type="ECO:0000256" key="8">
    <source>
        <dbReference type="ARBA" id="ARBA00022989"/>
    </source>
</evidence>
<evidence type="ECO:0000256" key="1">
    <source>
        <dbReference type="ARBA" id="ARBA00001971"/>
    </source>
</evidence>
<dbReference type="InterPro" id="IPR002401">
    <property type="entry name" value="Cyt_P450_E_grp-I"/>
</dbReference>
<keyword evidence="9" id="KW-0560">Oxidoreductase</keyword>
<evidence type="ECO:0000256" key="13">
    <source>
        <dbReference type="SAM" id="Phobius"/>
    </source>
</evidence>
<comment type="cofactor">
    <cofactor evidence="1">
        <name>heme</name>
        <dbReference type="ChEBI" id="CHEBI:30413"/>
    </cofactor>
</comment>
<evidence type="ECO:0000256" key="7">
    <source>
        <dbReference type="ARBA" id="ARBA00022723"/>
    </source>
</evidence>
<evidence type="ECO:0000313" key="14">
    <source>
        <dbReference type="EMBL" id="KAL0958596.1"/>
    </source>
</evidence>
<dbReference type="PANTHER" id="PTHR24305">
    <property type="entry name" value="CYTOCHROME P450"/>
    <property type="match status" value="1"/>
</dbReference>
<dbReference type="PANTHER" id="PTHR24305:SF166">
    <property type="entry name" value="CYTOCHROME P450 12A4, MITOCHONDRIAL-RELATED"/>
    <property type="match status" value="1"/>
</dbReference>
<dbReference type="SUPFAM" id="SSF48264">
    <property type="entry name" value="Cytochrome P450"/>
    <property type="match status" value="1"/>
</dbReference>
<dbReference type="InterPro" id="IPR050121">
    <property type="entry name" value="Cytochrome_P450_monoxygenase"/>
</dbReference>
<comment type="pathway">
    <text evidence="3">Secondary metabolite biosynthesis; terpenoid biosynthesis.</text>
</comment>
<gene>
    <name evidence="14" type="ORF">HGRIS_013937</name>
</gene>
<dbReference type="InterPro" id="IPR001128">
    <property type="entry name" value="Cyt_P450"/>
</dbReference>
<comment type="caution">
    <text evidence="14">The sequence shown here is derived from an EMBL/GenBank/DDBJ whole genome shotgun (WGS) entry which is preliminary data.</text>
</comment>
<keyword evidence="15" id="KW-1185">Reference proteome</keyword>
<reference evidence="15" key="1">
    <citation type="submission" date="2024-06" db="EMBL/GenBank/DDBJ databases">
        <title>Multi-omics analyses provide insights into the biosynthesis of the anticancer antibiotic pleurotin in Hohenbuehelia grisea.</title>
        <authorList>
            <person name="Weaver J.A."/>
            <person name="Alberti F."/>
        </authorList>
    </citation>
    <scope>NUCLEOTIDE SEQUENCE [LARGE SCALE GENOMIC DNA]</scope>
    <source>
        <strain evidence="15">T-177</strain>
    </source>
</reference>
<feature type="transmembrane region" description="Helical" evidence="13">
    <location>
        <begin position="12"/>
        <end position="33"/>
    </location>
</feature>
<keyword evidence="11" id="KW-0503">Monooxygenase</keyword>
<keyword evidence="12 13" id="KW-0472">Membrane</keyword>
<evidence type="ECO:0000256" key="2">
    <source>
        <dbReference type="ARBA" id="ARBA00004370"/>
    </source>
</evidence>
<keyword evidence="5" id="KW-0349">Heme</keyword>
<evidence type="ECO:0000256" key="4">
    <source>
        <dbReference type="ARBA" id="ARBA00010617"/>
    </source>
</evidence>
<dbReference type="PRINTS" id="PR00463">
    <property type="entry name" value="EP450I"/>
</dbReference>
<evidence type="ECO:0000256" key="9">
    <source>
        <dbReference type="ARBA" id="ARBA00023002"/>
    </source>
</evidence>
<proteinExistence type="inferred from homology"/>
<comment type="similarity">
    <text evidence="4">Belongs to the cytochrome P450 family.</text>
</comment>
<dbReference type="Proteomes" id="UP001556367">
    <property type="component" value="Unassembled WGS sequence"/>
</dbReference>
<evidence type="ECO:0000256" key="3">
    <source>
        <dbReference type="ARBA" id="ARBA00004721"/>
    </source>
</evidence>
<comment type="subcellular location">
    <subcellularLocation>
        <location evidence="2">Membrane</location>
    </subcellularLocation>
</comment>
<keyword evidence="10" id="KW-0408">Iron</keyword>
<evidence type="ECO:0008006" key="16">
    <source>
        <dbReference type="Google" id="ProtNLM"/>
    </source>
</evidence>
<protein>
    <recommendedName>
        <fullName evidence="16">Cytochrome P450</fullName>
    </recommendedName>
</protein>
<keyword evidence="7" id="KW-0479">Metal-binding</keyword>
<sequence>MLTIPGAEPFSVPFAIIVSALCCSLTICMWFSLPAVYAHIPGPKPSSLLGYLIDIHNSSNLDLHLKIPNAYGHIARLRGGLFMRDALYVTDPLALRTIIIKEQDNFCESNEFVGLFGIIHHGDGVASVTGDEHRKQRRLMNPVFTASNVSKLTPAFYQIARELSAKIKEEIESSSTNRTIDLTDLLTRAALQFIGNCAIGKNFDSLDRSNHEFDVFREALANVLPLSSRLFLFLPFLNSWRKIRPVWIRRALATGLDYLPWSAPRRFRDTVSAMHPVFSSILEQHKAELDGTAQQAEIKDGLGNDLVNLLVKANELADANDRMAESTILANISSIVHGAQETSSGVLSRLISVMAQNRDLQRQLREELDSAKGLSVDGELGFKELDALPLLDAVIRETLRLYTPVTFVWRQTMQDTILPLAIPIFDPQTSEEHHEILVTKGTPVYLGLAAANISSTFWGPDANLFKPERWLKTNKVWTSTTVDNVKFPGIYSNTMSFLGGGRACPGMKFSILEMKVVLSVLLPSYSFDPAPGLEVYWRLGITLSPFVKGREEEGSQVPVRVTCLDS</sequence>
<keyword evidence="8 13" id="KW-1133">Transmembrane helix</keyword>
<organism evidence="14 15">
    <name type="scientific">Hohenbuehelia grisea</name>
    <dbReference type="NCBI Taxonomy" id="104357"/>
    <lineage>
        <taxon>Eukaryota</taxon>
        <taxon>Fungi</taxon>
        <taxon>Dikarya</taxon>
        <taxon>Basidiomycota</taxon>
        <taxon>Agaricomycotina</taxon>
        <taxon>Agaricomycetes</taxon>
        <taxon>Agaricomycetidae</taxon>
        <taxon>Agaricales</taxon>
        <taxon>Pleurotineae</taxon>
        <taxon>Pleurotaceae</taxon>
        <taxon>Hohenbuehelia</taxon>
    </lineage>
</organism>
<keyword evidence="6 13" id="KW-0812">Transmembrane</keyword>
<accession>A0ABR3JSP1</accession>
<evidence type="ECO:0000256" key="10">
    <source>
        <dbReference type="ARBA" id="ARBA00023004"/>
    </source>
</evidence>
<evidence type="ECO:0000313" key="15">
    <source>
        <dbReference type="Proteomes" id="UP001556367"/>
    </source>
</evidence>
<dbReference type="EMBL" id="JASNQZ010000003">
    <property type="protein sequence ID" value="KAL0958596.1"/>
    <property type="molecule type" value="Genomic_DNA"/>
</dbReference>
<dbReference type="InterPro" id="IPR036396">
    <property type="entry name" value="Cyt_P450_sf"/>
</dbReference>
<evidence type="ECO:0000256" key="6">
    <source>
        <dbReference type="ARBA" id="ARBA00022692"/>
    </source>
</evidence>
<evidence type="ECO:0000256" key="12">
    <source>
        <dbReference type="ARBA" id="ARBA00023136"/>
    </source>
</evidence>
<evidence type="ECO:0000256" key="5">
    <source>
        <dbReference type="ARBA" id="ARBA00022617"/>
    </source>
</evidence>
<dbReference type="Gene3D" id="1.10.630.10">
    <property type="entry name" value="Cytochrome P450"/>
    <property type="match status" value="1"/>
</dbReference>
<dbReference type="Pfam" id="PF00067">
    <property type="entry name" value="p450"/>
    <property type="match status" value="1"/>
</dbReference>